<protein>
    <submittedName>
        <fullName evidence="3">Polysaccharide biosynthesis protein CapD</fullName>
    </submittedName>
</protein>
<dbReference type="HOGENOM" id="CLU_013560_4_1_9"/>
<dbReference type="OrthoDB" id="9803111at2"/>
<dbReference type="AlphaFoldDB" id="B1I5G6"/>
<dbReference type="SUPFAM" id="SSF51735">
    <property type="entry name" value="NAD(P)-binding Rossmann-fold domains"/>
    <property type="match status" value="1"/>
</dbReference>
<reference evidence="3 4" key="2">
    <citation type="journal article" date="2008" name="Science">
        <title>Environmental genomics reveals a single-species ecosystem deep within Earth.</title>
        <authorList>
            <person name="Chivian D."/>
            <person name="Brodie E.L."/>
            <person name="Alm E.J."/>
            <person name="Culley D.E."/>
            <person name="Dehal P.S."/>
            <person name="Desantis T.Z."/>
            <person name="Gihring T.M."/>
            <person name="Lapidus A."/>
            <person name="Lin L.H."/>
            <person name="Lowry S.R."/>
            <person name="Moser D.P."/>
            <person name="Richardson P.M."/>
            <person name="Southam G."/>
            <person name="Wanger G."/>
            <person name="Pratt L.M."/>
            <person name="Andersen G.L."/>
            <person name="Hazen T.C."/>
            <person name="Brockman F.J."/>
            <person name="Arkin A.P."/>
            <person name="Onstott T.C."/>
        </authorList>
    </citation>
    <scope>NUCLEOTIDE SEQUENCE [LARGE SCALE GENOMIC DNA]</scope>
    <source>
        <strain evidence="3 4">MP104C</strain>
    </source>
</reference>
<dbReference type="KEGG" id="dau:Daud_1778"/>
<reference evidence="4" key="1">
    <citation type="submission" date="2007-10" db="EMBL/GenBank/DDBJ databases">
        <title>Complete sequence of chromosome of Desulforudis audaxviator MP104C.</title>
        <authorList>
            <person name="Copeland A."/>
            <person name="Lucas S."/>
            <person name="Lapidus A."/>
            <person name="Barry K."/>
            <person name="Glavina del Rio T."/>
            <person name="Dalin E."/>
            <person name="Tice H."/>
            <person name="Bruce D."/>
            <person name="Pitluck S."/>
            <person name="Lowry S.R."/>
            <person name="Larimer F."/>
            <person name="Land M.L."/>
            <person name="Hauser L."/>
            <person name="Kyrpides N."/>
            <person name="Ivanova N.N."/>
            <person name="Richardson P."/>
        </authorList>
    </citation>
    <scope>NUCLEOTIDE SEQUENCE [LARGE SCALE GENOMIC DNA]</scope>
    <source>
        <strain evidence="4">MP104C</strain>
    </source>
</reference>
<dbReference type="Gene3D" id="3.40.50.720">
    <property type="entry name" value="NAD(P)-binding Rossmann-like Domain"/>
    <property type="match status" value="1"/>
</dbReference>
<keyword evidence="4" id="KW-1185">Reference proteome</keyword>
<evidence type="ECO:0000256" key="1">
    <source>
        <dbReference type="ARBA" id="ARBA00007430"/>
    </source>
</evidence>
<name>B1I5G6_DESAP</name>
<dbReference type="CDD" id="cd05237">
    <property type="entry name" value="UDP_invert_4-6DH_SDR_e"/>
    <property type="match status" value="1"/>
</dbReference>
<organism evidence="3 4">
    <name type="scientific">Desulforudis audaxviator (strain MP104C)</name>
    <dbReference type="NCBI Taxonomy" id="477974"/>
    <lineage>
        <taxon>Bacteria</taxon>
        <taxon>Bacillati</taxon>
        <taxon>Bacillota</taxon>
        <taxon>Clostridia</taxon>
        <taxon>Thermoanaerobacterales</taxon>
        <taxon>Candidatus Desulforudaceae</taxon>
        <taxon>Candidatus Desulforudis</taxon>
    </lineage>
</organism>
<accession>B1I5G6</accession>
<evidence type="ECO:0000259" key="2">
    <source>
        <dbReference type="Pfam" id="PF02719"/>
    </source>
</evidence>
<evidence type="ECO:0000313" key="3">
    <source>
        <dbReference type="EMBL" id="ACA60274.1"/>
    </source>
</evidence>
<dbReference type="InterPro" id="IPR003869">
    <property type="entry name" value="Polysac_CapD-like"/>
</dbReference>
<dbReference type="PANTHER" id="PTHR43318:SF2">
    <property type="entry name" value="UDP-N-ACETYLGLUCOSAMINE 4,6-DEHYDRATASE (INVERTING)"/>
    <property type="match status" value="1"/>
</dbReference>
<dbReference type="InterPro" id="IPR051203">
    <property type="entry name" value="Polysaccharide_Synthase-Rel"/>
</dbReference>
<gene>
    <name evidence="3" type="ordered locus">Daud_1778</name>
</gene>
<dbReference type="Proteomes" id="UP000008544">
    <property type="component" value="Chromosome"/>
</dbReference>
<dbReference type="NCBIfam" id="TIGR03589">
    <property type="entry name" value="PseB"/>
    <property type="match status" value="1"/>
</dbReference>
<dbReference type="InterPro" id="IPR036291">
    <property type="entry name" value="NAD(P)-bd_dom_sf"/>
</dbReference>
<evidence type="ECO:0000313" key="4">
    <source>
        <dbReference type="Proteomes" id="UP000008544"/>
    </source>
</evidence>
<dbReference type="STRING" id="477974.Daud_1778"/>
<sequence length="350" mass="38993">MSLKNTQPGSLSQDVKVGGGAGVLNGGSVLVTGGTGSFGQKFVETVLQRYKPRRLIILSRDELKQYEMQQVFDPAKYDCLRYFLGDVRDKNRLYRAFYGVDVVVHAAALKQVPAAEYNPFEVVQTNIIGTQNVIDAAIDNGVQKVIALSTDKAVNPVNLYGATKLCLEKLVVAANSYAGGRTRFSVVRYGNVVGSRGSVVPVFLKQKKTGTLTVTDERMSRFWITLEQGVSFVLNCIENMQGGEVFVPKIPSMRIMDLAQTVCPHCEIRFIGVRPGEKLHELLISKDEARNVVDCGDFFVVKPSFPFWMSKIEQQGQPVPEEWEYASNTNEQWLEKGQLQKLINQFSQHS</sequence>
<comment type="similarity">
    <text evidence="1">Belongs to the polysaccharide synthase family.</text>
</comment>
<dbReference type="eggNOG" id="COG1086">
    <property type="taxonomic scope" value="Bacteria"/>
</dbReference>
<dbReference type="PANTHER" id="PTHR43318">
    <property type="entry name" value="UDP-N-ACETYLGLUCOSAMINE 4,6-DEHYDRATASE"/>
    <property type="match status" value="1"/>
</dbReference>
<feature type="domain" description="Polysaccharide biosynthesis protein CapD-like" evidence="2">
    <location>
        <begin position="29"/>
        <end position="302"/>
    </location>
</feature>
<dbReference type="EMBL" id="CP000860">
    <property type="protein sequence ID" value="ACA60274.1"/>
    <property type="molecule type" value="Genomic_DNA"/>
</dbReference>
<dbReference type="Pfam" id="PF02719">
    <property type="entry name" value="Polysacc_synt_2"/>
    <property type="match status" value="1"/>
</dbReference>
<proteinExistence type="inferred from homology"/>
<dbReference type="InterPro" id="IPR020025">
    <property type="entry name" value="PseB"/>
</dbReference>